<dbReference type="PATRIC" id="fig|29343.3.peg.387"/>
<evidence type="ECO:0000313" key="11">
    <source>
        <dbReference type="Proteomes" id="UP000032431"/>
    </source>
</evidence>
<evidence type="ECO:0000256" key="9">
    <source>
        <dbReference type="RuleBase" id="RU364090"/>
    </source>
</evidence>
<evidence type="ECO:0000256" key="6">
    <source>
        <dbReference type="ARBA" id="ARBA00022989"/>
    </source>
</evidence>
<sequence length="88" mass="9724">MNSGQVIDLLRQALYTATMITAPILIICLVVGIVISIFQAATQIHEQSLSFVPKIVIVLIFIVVAGNWMVTVLSDFAKQIFSYISNLR</sequence>
<keyword evidence="8 9" id="KW-0975">Bacterial flagellum</keyword>
<evidence type="ECO:0000256" key="5">
    <source>
        <dbReference type="ARBA" id="ARBA00022692"/>
    </source>
</evidence>
<dbReference type="OrthoDB" id="9806440at2"/>
<dbReference type="STRING" id="29343.CCDG5_0371"/>
<evidence type="ECO:0000256" key="8">
    <source>
        <dbReference type="ARBA" id="ARBA00023143"/>
    </source>
</evidence>
<evidence type="ECO:0000256" key="4">
    <source>
        <dbReference type="ARBA" id="ARBA00022475"/>
    </source>
</evidence>
<feature type="transmembrane region" description="Helical" evidence="9">
    <location>
        <begin position="12"/>
        <end position="39"/>
    </location>
</feature>
<organism evidence="10 11">
    <name type="scientific">[Clostridium] cellulosi</name>
    <dbReference type="NCBI Taxonomy" id="29343"/>
    <lineage>
        <taxon>Bacteria</taxon>
        <taxon>Bacillati</taxon>
        <taxon>Bacillota</taxon>
        <taxon>Clostridia</taxon>
        <taxon>Eubacteriales</taxon>
        <taxon>Oscillospiraceae</taxon>
        <taxon>Oscillospiraceae incertae sedis</taxon>
    </lineage>
</organism>
<feature type="transmembrane region" description="Helical" evidence="9">
    <location>
        <begin position="51"/>
        <end position="73"/>
    </location>
</feature>
<dbReference type="PRINTS" id="PR00952">
    <property type="entry name" value="TYPE3IMQPROT"/>
</dbReference>
<dbReference type="EMBL" id="LM995447">
    <property type="protein sequence ID" value="CDZ23510.1"/>
    <property type="molecule type" value="Genomic_DNA"/>
</dbReference>
<dbReference type="PANTHER" id="PTHR34040:SF2">
    <property type="entry name" value="FLAGELLAR BIOSYNTHETIC PROTEIN FLIQ"/>
    <property type="match status" value="1"/>
</dbReference>
<dbReference type="KEGG" id="ccel:CCDG5_0371"/>
<keyword evidence="7 9" id="KW-0472">Membrane</keyword>
<dbReference type="GO" id="GO:0044780">
    <property type="term" value="P:bacterial-type flagellum assembly"/>
    <property type="evidence" value="ECO:0007669"/>
    <property type="project" value="InterPro"/>
</dbReference>
<name>A0A078KQT6_9FIRM</name>
<keyword evidence="6 9" id="KW-1133">Transmembrane helix</keyword>
<keyword evidence="5 9" id="KW-0812">Transmembrane</keyword>
<dbReference type="GO" id="GO:0009425">
    <property type="term" value="C:bacterial-type flagellum basal body"/>
    <property type="evidence" value="ECO:0007669"/>
    <property type="project" value="UniProtKB-SubCell"/>
</dbReference>
<protein>
    <recommendedName>
        <fullName evidence="3 9">Flagellar biosynthetic protein FliQ</fullName>
    </recommendedName>
</protein>
<accession>A0A078KQT6</accession>
<dbReference type="NCBIfam" id="TIGR01402">
    <property type="entry name" value="fliQ"/>
    <property type="match status" value="1"/>
</dbReference>
<evidence type="ECO:0000256" key="3">
    <source>
        <dbReference type="ARBA" id="ARBA00021718"/>
    </source>
</evidence>
<dbReference type="HOGENOM" id="CLU_164516_2_0_9"/>
<evidence type="ECO:0000256" key="1">
    <source>
        <dbReference type="ARBA" id="ARBA00004651"/>
    </source>
</evidence>
<dbReference type="GO" id="GO:0009306">
    <property type="term" value="P:protein secretion"/>
    <property type="evidence" value="ECO:0007669"/>
    <property type="project" value="InterPro"/>
</dbReference>
<keyword evidence="4 9" id="KW-1003">Cell membrane</keyword>
<dbReference type="AlphaFoldDB" id="A0A078KQT6"/>
<gene>
    <name evidence="9" type="primary">fliQ</name>
    <name evidence="10" type="ORF">CCDG5_0371</name>
</gene>
<dbReference type="InterPro" id="IPR002191">
    <property type="entry name" value="Bac_export_3"/>
</dbReference>
<dbReference type="Proteomes" id="UP000032431">
    <property type="component" value="Chromosome I"/>
</dbReference>
<dbReference type="PANTHER" id="PTHR34040">
    <property type="entry name" value="FLAGELLAR BIOSYNTHETIC PROTEIN FLIQ"/>
    <property type="match status" value="1"/>
</dbReference>
<reference evidence="11" key="1">
    <citation type="submission" date="2014-07" db="EMBL/GenBank/DDBJ databases">
        <authorList>
            <person name="Wibberg D."/>
        </authorList>
    </citation>
    <scope>NUCLEOTIDE SEQUENCE [LARGE SCALE GENOMIC DNA]</scope>
    <source>
        <strain evidence="11">DG5</strain>
    </source>
</reference>
<keyword evidence="11" id="KW-1185">Reference proteome</keyword>
<dbReference type="Pfam" id="PF01313">
    <property type="entry name" value="Bac_export_3"/>
    <property type="match status" value="1"/>
</dbReference>
<comment type="subcellular location">
    <subcellularLocation>
        <location evidence="1 9">Cell membrane</location>
        <topology evidence="1">Multi-pass membrane protein</topology>
    </subcellularLocation>
    <subcellularLocation>
        <location evidence="9">Bacterial flagellum basal body</location>
    </subcellularLocation>
</comment>
<comment type="similarity">
    <text evidence="2 9">Belongs to the FliQ/MopD/SpaQ family.</text>
</comment>
<evidence type="ECO:0000256" key="2">
    <source>
        <dbReference type="ARBA" id="ARBA00006156"/>
    </source>
</evidence>
<evidence type="ECO:0000313" key="10">
    <source>
        <dbReference type="EMBL" id="CDZ23510.1"/>
    </source>
</evidence>
<comment type="function">
    <text evidence="9">Role in flagellar biosynthesis.</text>
</comment>
<dbReference type="PIRSF" id="PIRSF004669">
    <property type="entry name" value="FliQ"/>
    <property type="match status" value="1"/>
</dbReference>
<dbReference type="InterPro" id="IPR006305">
    <property type="entry name" value="FliQ"/>
</dbReference>
<proteinExistence type="inferred from homology"/>
<evidence type="ECO:0000256" key="7">
    <source>
        <dbReference type="ARBA" id="ARBA00023136"/>
    </source>
</evidence>
<dbReference type="GO" id="GO:0005886">
    <property type="term" value="C:plasma membrane"/>
    <property type="evidence" value="ECO:0007669"/>
    <property type="project" value="UniProtKB-SubCell"/>
</dbReference>